<evidence type="ECO:0000259" key="4">
    <source>
        <dbReference type="PROSITE" id="PS50949"/>
    </source>
</evidence>
<dbReference type="InterPro" id="IPR028978">
    <property type="entry name" value="Chorismate_lyase_/UTRA_dom_sf"/>
</dbReference>
<dbReference type="GO" id="GO:0003700">
    <property type="term" value="F:DNA-binding transcription factor activity"/>
    <property type="evidence" value="ECO:0007669"/>
    <property type="project" value="InterPro"/>
</dbReference>
<dbReference type="InterPro" id="IPR036388">
    <property type="entry name" value="WH-like_DNA-bd_sf"/>
</dbReference>
<reference evidence="5 6" key="1">
    <citation type="submission" date="2018-12" db="EMBL/GenBank/DDBJ databases">
        <authorList>
            <person name="Li F."/>
        </authorList>
    </citation>
    <scope>NUCLEOTIDE SEQUENCE [LARGE SCALE GENOMIC DNA]</scope>
    <source>
        <strain evidence="5 6">8H24J-4-2</strain>
    </source>
</reference>
<dbReference type="InterPro" id="IPR036390">
    <property type="entry name" value="WH_DNA-bd_sf"/>
</dbReference>
<dbReference type="GO" id="GO:0003677">
    <property type="term" value="F:DNA binding"/>
    <property type="evidence" value="ECO:0007669"/>
    <property type="project" value="UniProtKB-KW"/>
</dbReference>
<dbReference type="InterPro" id="IPR050679">
    <property type="entry name" value="Bact_HTH_transcr_reg"/>
</dbReference>
<dbReference type="SMART" id="SM00866">
    <property type="entry name" value="UTRA"/>
    <property type="match status" value="1"/>
</dbReference>
<dbReference type="Pfam" id="PF00392">
    <property type="entry name" value="GntR"/>
    <property type="match status" value="1"/>
</dbReference>
<dbReference type="PRINTS" id="PR00035">
    <property type="entry name" value="HTHGNTR"/>
</dbReference>
<dbReference type="SUPFAM" id="SSF46785">
    <property type="entry name" value="Winged helix' DNA-binding domain"/>
    <property type="match status" value="1"/>
</dbReference>
<dbReference type="PANTHER" id="PTHR44846:SF17">
    <property type="entry name" value="GNTR-FAMILY TRANSCRIPTIONAL REGULATOR"/>
    <property type="match status" value="1"/>
</dbReference>
<dbReference type="GO" id="GO:0045892">
    <property type="term" value="P:negative regulation of DNA-templated transcription"/>
    <property type="evidence" value="ECO:0007669"/>
    <property type="project" value="TreeGrafter"/>
</dbReference>
<keyword evidence="2" id="KW-0238">DNA-binding</keyword>
<gene>
    <name evidence="5" type="ORF">ELQ92_07170</name>
</gene>
<dbReference type="SUPFAM" id="SSF64288">
    <property type="entry name" value="Chorismate lyase-like"/>
    <property type="match status" value="1"/>
</dbReference>
<dbReference type="SMART" id="SM00345">
    <property type="entry name" value="HTH_GNTR"/>
    <property type="match status" value="1"/>
</dbReference>
<dbReference type="Gene3D" id="1.10.10.10">
    <property type="entry name" value="Winged helix-like DNA-binding domain superfamily/Winged helix DNA-binding domain"/>
    <property type="match status" value="1"/>
</dbReference>
<dbReference type="EMBL" id="RZNC01000002">
    <property type="protein sequence ID" value="RWZ64529.1"/>
    <property type="molecule type" value="Genomic_DNA"/>
</dbReference>
<dbReference type="PANTHER" id="PTHR44846">
    <property type="entry name" value="MANNOSYL-D-GLYCERATE TRANSPORT/METABOLISM SYSTEM REPRESSOR MNGR-RELATED"/>
    <property type="match status" value="1"/>
</dbReference>
<protein>
    <submittedName>
        <fullName evidence="5">GntR family transcriptional regulator</fullName>
    </submittedName>
</protein>
<dbReference type="Pfam" id="PF07702">
    <property type="entry name" value="UTRA"/>
    <property type="match status" value="1"/>
</dbReference>
<dbReference type="Gene3D" id="3.40.1410.10">
    <property type="entry name" value="Chorismate lyase-like"/>
    <property type="match status" value="1"/>
</dbReference>
<dbReference type="Proteomes" id="UP000288603">
    <property type="component" value="Unassembled WGS sequence"/>
</dbReference>
<keyword evidence="6" id="KW-1185">Reference proteome</keyword>
<organism evidence="5 6">
    <name type="scientific">Labedella populi</name>
    <dbReference type="NCBI Taxonomy" id="2498850"/>
    <lineage>
        <taxon>Bacteria</taxon>
        <taxon>Bacillati</taxon>
        <taxon>Actinomycetota</taxon>
        <taxon>Actinomycetes</taxon>
        <taxon>Micrococcales</taxon>
        <taxon>Microbacteriaceae</taxon>
        <taxon>Labedella</taxon>
    </lineage>
</organism>
<evidence type="ECO:0000313" key="5">
    <source>
        <dbReference type="EMBL" id="RWZ64529.1"/>
    </source>
</evidence>
<dbReference type="InterPro" id="IPR000524">
    <property type="entry name" value="Tscrpt_reg_HTH_GntR"/>
</dbReference>
<accession>A0A3S3ZQN2</accession>
<dbReference type="AlphaFoldDB" id="A0A3S3ZQN2"/>
<dbReference type="InterPro" id="IPR011663">
    <property type="entry name" value="UTRA"/>
</dbReference>
<dbReference type="PROSITE" id="PS50949">
    <property type="entry name" value="HTH_GNTR"/>
    <property type="match status" value="1"/>
</dbReference>
<feature type="domain" description="HTH gntR-type" evidence="4">
    <location>
        <begin position="32"/>
        <end position="100"/>
    </location>
</feature>
<keyword evidence="3" id="KW-0804">Transcription</keyword>
<keyword evidence="1" id="KW-0805">Transcription regulation</keyword>
<evidence type="ECO:0000256" key="3">
    <source>
        <dbReference type="ARBA" id="ARBA00023163"/>
    </source>
</evidence>
<proteinExistence type="predicted"/>
<name>A0A3S3ZQN2_9MICO</name>
<comment type="caution">
    <text evidence="5">The sequence shown here is derived from an EMBL/GenBank/DDBJ whole genome shotgun (WGS) entry which is preliminary data.</text>
</comment>
<dbReference type="CDD" id="cd07377">
    <property type="entry name" value="WHTH_GntR"/>
    <property type="match status" value="1"/>
</dbReference>
<evidence type="ECO:0000256" key="2">
    <source>
        <dbReference type="ARBA" id="ARBA00023125"/>
    </source>
</evidence>
<dbReference type="OrthoDB" id="3194402at2"/>
<sequence>MAHAALGGRHVADDRTYWPDELFADLDRTGPVPLYFQVSSRLEAAIQSGAIPPGARLENEISIASRLGLSRPTVRRAIQELVDRGLLVRRRGIGTQVVQGQVTRPVELSSLFEDLQSTGHEPGTVILAHEVVRADENLAGHLGVAVGDEIVRLRRQRTTDGVPVAVLENFLPAEFADITSGQLESAGLYQVLRARGVAIRIAKQKIGARRVQGDESDLLGIDRGHPVLTVERVAFDNSGRVVEFGHHCYRPDMYSFETTLVAK</sequence>
<evidence type="ECO:0000313" key="6">
    <source>
        <dbReference type="Proteomes" id="UP000288603"/>
    </source>
</evidence>
<dbReference type="RefSeq" id="WP_128498307.1">
    <property type="nucleotide sequence ID" value="NZ_RZNC01000002.1"/>
</dbReference>
<evidence type="ECO:0000256" key="1">
    <source>
        <dbReference type="ARBA" id="ARBA00023015"/>
    </source>
</evidence>